<accession>A0A9X0L359</accession>
<evidence type="ECO:0000256" key="1">
    <source>
        <dbReference type="ARBA" id="ARBA00006738"/>
    </source>
</evidence>
<dbReference type="NCBIfam" id="TIGR00252">
    <property type="entry name" value="YraN family protein"/>
    <property type="match status" value="1"/>
</dbReference>
<name>A0A9X0L359_SOLP1</name>
<dbReference type="HAMAP" id="MF_00048">
    <property type="entry name" value="UPF0102"/>
    <property type="match status" value="1"/>
</dbReference>
<evidence type="ECO:0000313" key="3">
    <source>
        <dbReference type="EMBL" id="KUG06203.1"/>
    </source>
</evidence>
<gene>
    <name evidence="3" type="ORF">ASU33_02205</name>
</gene>
<comment type="caution">
    <text evidence="3">The sequence shown here is derived from an EMBL/GenBank/DDBJ whole genome shotgun (WGS) entry which is preliminary data.</text>
</comment>
<evidence type="ECO:0000256" key="2">
    <source>
        <dbReference type="HAMAP-Rule" id="MF_00048"/>
    </source>
</evidence>
<dbReference type="InterPro" id="IPR011335">
    <property type="entry name" value="Restrct_endonuc-II-like"/>
</dbReference>
<proteinExistence type="inferred from homology"/>
<dbReference type="NCBIfam" id="NF009150">
    <property type="entry name" value="PRK12497.1-3"/>
    <property type="match status" value="1"/>
</dbReference>
<dbReference type="InterPro" id="IPR011856">
    <property type="entry name" value="tRNA_endonuc-like_dom_sf"/>
</dbReference>
<dbReference type="GO" id="GO:0003676">
    <property type="term" value="F:nucleic acid binding"/>
    <property type="evidence" value="ECO:0007669"/>
    <property type="project" value="InterPro"/>
</dbReference>
<keyword evidence="4" id="KW-1185">Reference proteome</keyword>
<dbReference type="Gene3D" id="3.40.1350.10">
    <property type="match status" value="1"/>
</dbReference>
<evidence type="ECO:0000313" key="4">
    <source>
        <dbReference type="Proteomes" id="UP000054223"/>
    </source>
</evidence>
<dbReference type="InterPro" id="IPR003509">
    <property type="entry name" value="UPF0102_YraN-like"/>
</dbReference>
<dbReference type="AlphaFoldDB" id="A0A9X0L359"/>
<dbReference type="Pfam" id="PF02021">
    <property type="entry name" value="UPF0102"/>
    <property type="match status" value="1"/>
</dbReference>
<dbReference type="CDD" id="cd20736">
    <property type="entry name" value="PoNe_Nuclease"/>
    <property type="match status" value="1"/>
</dbReference>
<dbReference type="Proteomes" id="UP000054223">
    <property type="component" value="Unassembled WGS sequence"/>
</dbReference>
<dbReference type="OrthoDB" id="9802516at2"/>
<protein>
    <recommendedName>
        <fullName evidence="2">UPF0102 protein ASU33_02205</fullName>
    </recommendedName>
</protein>
<dbReference type="PANTHER" id="PTHR34039">
    <property type="entry name" value="UPF0102 PROTEIN YRAN"/>
    <property type="match status" value="1"/>
</dbReference>
<dbReference type="RefSeq" id="WP_059071899.1">
    <property type="nucleotide sequence ID" value="NZ_LNAL01000008.1"/>
</dbReference>
<comment type="similarity">
    <text evidence="1 2">Belongs to the UPF0102 family.</text>
</comment>
<organism evidence="3 4">
    <name type="scientific">Solirubrum puertoriconensis</name>
    <dbReference type="NCBI Taxonomy" id="1751427"/>
    <lineage>
        <taxon>Bacteria</taxon>
        <taxon>Pseudomonadati</taxon>
        <taxon>Bacteroidota</taxon>
        <taxon>Cytophagia</taxon>
        <taxon>Cytophagales</taxon>
    </lineage>
</organism>
<dbReference type="EMBL" id="LNAL01000008">
    <property type="protein sequence ID" value="KUG06203.1"/>
    <property type="molecule type" value="Genomic_DNA"/>
</dbReference>
<dbReference type="PANTHER" id="PTHR34039:SF1">
    <property type="entry name" value="UPF0102 PROTEIN YRAN"/>
    <property type="match status" value="1"/>
</dbReference>
<dbReference type="SUPFAM" id="SSF52980">
    <property type="entry name" value="Restriction endonuclease-like"/>
    <property type="match status" value="1"/>
</dbReference>
<reference evidence="3 4" key="1">
    <citation type="submission" date="2015-11" db="EMBL/GenBank/DDBJ databases">
        <title>Solirubrum puertoriconensis gen. nov. an environmental bacteria isolated in Puerto Rico.</title>
        <authorList>
            <person name="Cuebas-Irizarry M.F."/>
            <person name="Montalvo-Rodriguez R."/>
        </authorList>
    </citation>
    <scope>NUCLEOTIDE SEQUENCE [LARGE SCALE GENOMIC DNA]</scope>
    <source>
        <strain evidence="3 4">MC1A</strain>
    </source>
</reference>
<sequence length="116" mass="13366">MSSPTLGAAGEQAAAEYYLAKGYTLVARNYRYRRSEVDLIMQEGARRLVFVEVKVRTDLRYGYPEEFVTPAQQQRIRRAAEQYIISHNWHADIRFDIVALTPNSAGFRVEAFEDAF</sequence>